<dbReference type="InParanoid" id="A0A448YQS2"/>
<dbReference type="SMART" id="SM00268">
    <property type="entry name" value="ACTIN"/>
    <property type="match status" value="1"/>
</dbReference>
<dbReference type="STRING" id="13370.A0A448YQS2"/>
<dbReference type="Pfam" id="PF00022">
    <property type="entry name" value="Actin"/>
    <property type="match status" value="1"/>
</dbReference>
<reference evidence="2 3" key="1">
    <citation type="submission" date="2018-12" db="EMBL/GenBank/DDBJ databases">
        <authorList>
            <person name="Tiukova I."/>
            <person name="Dainat J."/>
        </authorList>
    </citation>
    <scope>NUCLEOTIDE SEQUENCE [LARGE SCALE GENOMIC DNA]</scope>
</reference>
<dbReference type="AlphaFoldDB" id="A0A448YQS2"/>
<keyword evidence="3" id="KW-1185">Reference proteome</keyword>
<dbReference type="InterPro" id="IPR004000">
    <property type="entry name" value="Actin"/>
</dbReference>
<dbReference type="OrthoDB" id="5132116at2759"/>
<gene>
    <name evidence="2" type="ORF">BRENAR_LOCUS3993</name>
</gene>
<dbReference type="PRINTS" id="PR00190">
    <property type="entry name" value="ACTIN"/>
</dbReference>
<organism evidence="2 3">
    <name type="scientific">Brettanomyces naardenensis</name>
    <name type="common">Yeast</name>
    <dbReference type="NCBI Taxonomy" id="13370"/>
    <lineage>
        <taxon>Eukaryota</taxon>
        <taxon>Fungi</taxon>
        <taxon>Dikarya</taxon>
        <taxon>Ascomycota</taxon>
        <taxon>Saccharomycotina</taxon>
        <taxon>Pichiomycetes</taxon>
        <taxon>Pichiales</taxon>
        <taxon>Pichiaceae</taxon>
        <taxon>Brettanomyces</taxon>
    </lineage>
</organism>
<dbReference type="PANTHER" id="PTHR11937">
    <property type="entry name" value="ACTIN"/>
    <property type="match status" value="1"/>
</dbReference>
<protein>
    <submittedName>
        <fullName evidence="2">DEKNAAC104385</fullName>
    </submittedName>
</protein>
<dbReference type="Proteomes" id="UP000290900">
    <property type="component" value="Unassembled WGS sequence"/>
</dbReference>
<dbReference type="FunFam" id="3.30.420.40:FF:000502">
    <property type="entry name" value="Actin-Related Proteins"/>
    <property type="match status" value="1"/>
</dbReference>
<dbReference type="Gene3D" id="3.30.420.40">
    <property type="match status" value="2"/>
</dbReference>
<proteinExistence type="inferred from homology"/>
<evidence type="ECO:0000256" key="1">
    <source>
        <dbReference type="RuleBase" id="RU000487"/>
    </source>
</evidence>
<evidence type="ECO:0000313" key="3">
    <source>
        <dbReference type="Proteomes" id="UP000290900"/>
    </source>
</evidence>
<accession>A0A448YQS2</accession>
<sequence>MTTIYNQPVVIDNGSGMIKAGFAGDERPKINYSSILGTPKYTKVMPSSISEDDTFIGNKAQNIRGLLKLRYPMSKGIVENWSDMEQVWNQVISELDCKADEHPLSITEQPLNPRSNRTKMCEVLFDTFNFPALHIAMPAVLSLYSTGRTTGVVIDSGDGVSTAVPVFEGFAIPGSIKRINLGGRDVTERLQIELMRSGYIMSSSSEFEIVRSLKERLGFVSEEVGKSRNGLVSSGRSRISDFLMYDSTAKVKPFKLPDGKIIKVSESCLSGPCEVLFQPESLGFEETPIHEALYYAIMKTDADLRSRLFENIVLSGGSTLFRNFGTRLLRELHKLDEQLKLKIYASPDRKVSCFVGGSILASLSTFRNIWVSKASYQEDPYCIHHKFP</sequence>
<dbReference type="EMBL" id="CAACVR010000039">
    <property type="protein sequence ID" value="VEU23262.1"/>
    <property type="molecule type" value="Genomic_DNA"/>
</dbReference>
<name>A0A448YQS2_BRENA</name>
<dbReference type="InterPro" id="IPR043129">
    <property type="entry name" value="ATPase_NBD"/>
</dbReference>
<evidence type="ECO:0000313" key="2">
    <source>
        <dbReference type="EMBL" id="VEU23262.1"/>
    </source>
</evidence>
<dbReference type="SUPFAM" id="SSF53067">
    <property type="entry name" value="Actin-like ATPase domain"/>
    <property type="match status" value="2"/>
</dbReference>
<comment type="similarity">
    <text evidence="1">Belongs to the actin family.</text>
</comment>
<dbReference type="Gene3D" id="3.90.640.10">
    <property type="entry name" value="Actin, Chain A, domain 4"/>
    <property type="match status" value="1"/>
</dbReference>